<dbReference type="Gene3D" id="3.40.50.300">
    <property type="entry name" value="P-loop containing nucleotide triphosphate hydrolases"/>
    <property type="match status" value="1"/>
</dbReference>
<proteinExistence type="inferred from homology"/>
<protein>
    <recommendedName>
        <fullName evidence="5">AIG1-type G domain-containing protein</fullName>
    </recommendedName>
</protein>
<organism evidence="6 7">
    <name type="scientific">Cirrhinus molitorella</name>
    <name type="common">mud carp</name>
    <dbReference type="NCBI Taxonomy" id="172907"/>
    <lineage>
        <taxon>Eukaryota</taxon>
        <taxon>Metazoa</taxon>
        <taxon>Chordata</taxon>
        <taxon>Craniata</taxon>
        <taxon>Vertebrata</taxon>
        <taxon>Euteleostomi</taxon>
        <taxon>Actinopterygii</taxon>
        <taxon>Neopterygii</taxon>
        <taxon>Teleostei</taxon>
        <taxon>Ostariophysi</taxon>
        <taxon>Cypriniformes</taxon>
        <taxon>Cyprinidae</taxon>
        <taxon>Labeoninae</taxon>
        <taxon>Labeonini</taxon>
        <taxon>Cirrhinus</taxon>
    </lineage>
</organism>
<dbReference type="InterPro" id="IPR027417">
    <property type="entry name" value="P-loop_NTPase"/>
</dbReference>
<dbReference type="Pfam" id="PF04548">
    <property type="entry name" value="AIG1"/>
    <property type="match status" value="1"/>
</dbReference>
<feature type="compositionally biased region" description="Basic and acidic residues" evidence="4">
    <location>
        <begin position="115"/>
        <end position="125"/>
    </location>
</feature>
<gene>
    <name evidence="6" type="ORF">QQF64_026165</name>
</gene>
<dbReference type="PANTHER" id="PTHR10903:SF188">
    <property type="entry name" value="GTPASE IMAP FAMILY MEMBER 2-LIKE-RELATED"/>
    <property type="match status" value="1"/>
</dbReference>
<dbReference type="InterPro" id="IPR006703">
    <property type="entry name" value="G_AIG1"/>
</dbReference>
<dbReference type="Proteomes" id="UP001558613">
    <property type="component" value="Unassembled WGS sequence"/>
</dbReference>
<keyword evidence="7" id="KW-1185">Reference proteome</keyword>
<comment type="caution">
    <text evidence="6">The sequence shown here is derived from an EMBL/GenBank/DDBJ whole genome shotgun (WGS) entry which is preliminary data.</text>
</comment>
<keyword evidence="2" id="KW-0547">Nucleotide-binding</keyword>
<evidence type="ECO:0000256" key="3">
    <source>
        <dbReference type="ARBA" id="ARBA00023134"/>
    </source>
</evidence>
<sequence length="142" mass="16964">MILLIINLEAFEEDKRNIVEEIEKIFGFQALKFTMMLFTGREGMSKKKWKEVKLSEKFQDLISKCRAHYNVINHKSEVIQTQIKSLLKGIHEFITQNDEQHFNNKIDTLSQTMSTKEKKIQEEHYRKKSKRRQTRAGNAREF</sequence>
<comment type="similarity">
    <text evidence="1">Belongs to the TRAFAC class TrmE-Era-EngA-EngB-Septin-like GTPase superfamily. AIG1/Toc34/Toc159-like paraseptin GTPase family. IAN subfamily.</text>
</comment>
<evidence type="ECO:0000259" key="5">
    <source>
        <dbReference type="Pfam" id="PF04548"/>
    </source>
</evidence>
<dbReference type="EMBL" id="JAYMGO010000003">
    <property type="protein sequence ID" value="KAL1279492.1"/>
    <property type="molecule type" value="Genomic_DNA"/>
</dbReference>
<dbReference type="PANTHER" id="PTHR10903">
    <property type="entry name" value="GTPASE, IMAP FAMILY MEMBER-RELATED"/>
    <property type="match status" value="1"/>
</dbReference>
<reference evidence="6 7" key="1">
    <citation type="submission" date="2023-09" db="EMBL/GenBank/DDBJ databases">
        <authorList>
            <person name="Wang M."/>
        </authorList>
    </citation>
    <scope>NUCLEOTIDE SEQUENCE [LARGE SCALE GENOMIC DNA]</scope>
    <source>
        <strain evidence="6">GT-2023</strain>
        <tissue evidence="6">Liver</tissue>
    </source>
</reference>
<name>A0ABR3NRW1_9TELE</name>
<accession>A0ABR3NRW1</accession>
<evidence type="ECO:0000256" key="1">
    <source>
        <dbReference type="ARBA" id="ARBA00008535"/>
    </source>
</evidence>
<dbReference type="InterPro" id="IPR045058">
    <property type="entry name" value="GIMA/IAN/Toc"/>
</dbReference>
<keyword evidence="3" id="KW-0342">GTP-binding</keyword>
<evidence type="ECO:0000313" key="6">
    <source>
        <dbReference type="EMBL" id="KAL1279492.1"/>
    </source>
</evidence>
<feature type="region of interest" description="Disordered" evidence="4">
    <location>
        <begin position="114"/>
        <end position="142"/>
    </location>
</feature>
<evidence type="ECO:0000256" key="4">
    <source>
        <dbReference type="SAM" id="MobiDB-lite"/>
    </source>
</evidence>
<evidence type="ECO:0000313" key="7">
    <source>
        <dbReference type="Proteomes" id="UP001558613"/>
    </source>
</evidence>
<feature type="domain" description="AIG1-type G" evidence="5">
    <location>
        <begin position="2"/>
        <end position="116"/>
    </location>
</feature>
<evidence type="ECO:0000256" key="2">
    <source>
        <dbReference type="ARBA" id="ARBA00022741"/>
    </source>
</evidence>